<keyword evidence="1" id="KW-1133">Transmembrane helix</keyword>
<feature type="transmembrane region" description="Helical" evidence="1">
    <location>
        <begin position="215"/>
        <end position="237"/>
    </location>
</feature>
<organism evidence="2 3">
    <name type="scientific">Colletotrichum phormii</name>
    <dbReference type="NCBI Taxonomy" id="359342"/>
    <lineage>
        <taxon>Eukaryota</taxon>
        <taxon>Fungi</taxon>
        <taxon>Dikarya</taxon>
        <taxon>Ascomycota</taxon>
        <taxon>Pezizomycotina</taxon>
        <taxon>Sordariomycetes</taxon>
        <taxon>Hypocreomycetidae</taxon>
        <taxon>Glomerellales</taxon>
        <taxon>Glomerellaceae</taxon>
        <taxon>Colletotrichum</taxon>
        <taxon>Colletotrichum acutatum species complex</taxon>
    </lineage>
</organism>
<keyword evidence="1" id="KW-0812">Transmembrane</keyword>
<dbReference type="EMBL" id="JAHMHQ010000003">
    <property type="protein sequence ID" value="KAK1640855.1"/>
    <property type="molecule type" value="Genomic_DNA"/>
</dbReference>
<evidence type="ECO:0000313" key="2">
    <source>
        <dbReference type="EMBL" id="KAK1640855.1"/>
    </source>
</evidence>
<evidence type="ECO:0000256" key="1">
    <source>
        <dbReference type="SAM" id="Phobius"/>
    </source>
</evidence>
<accession>A0AAJ0ELF2</accession>
<reference evidence="2" key="1">
    <citation type="submission" date="2021-06" db="EMBL/GenBank/DDBJ databases">
        <title>Comparative genomics, transcriptomics and evolutionary studies reveal genomic signatures of adaptation to plant cell wall in hemibiotrophic fungi.</title>
        <authorList>
            <consortium name="DOE Joint Genome Institute"/>
            <person name="Baroncelli R."/>
            <person name="Diaz J.F."/>
            <person name="Benocci T."/>
            <person name="Peng M."/>
            <person name="Battaglia E."/>
            <person name="Haridas S."/>
            <person name="Andreopoulos W."/>
            <person name="Labutti K."/>
            <person name="Pangilinan J."/>
            <person name="Floch G.L."/>
            <person name="Makela M.R."/>
            <person name="Henrissat B."/>
            <person name="Grigoriev I.V."/>
            <person name="Crouch J.A."/>
            <person name="De Vries R.P."/>
            <person name="Sukno S.A."/>
            <person name="Thon M.R."/>
        </authorList>
    </citation>
    <scope>NUCLEOTIDE SEQUENCE</scope>
    <source>
        <strain evidence="2">CBS 102054</strain>
    </source>
</reference>
<dbReference type="AlphaFoldDB" id="A0AAJ0ELF2"/>
<gene>
    <name evidence="2" type="ORF">BDP81DRAFT_390193</name>
</gene>
<sequence>MRNSTRVTERCVVPDIAARELLYWDYNSMDSGGGHTMAKCSMTTSFIGVRVSCSGWDCEATAIRLTALAPGESRRTNITFFDSCPKEEESLWNWFFQCFSTLTDNGSGGVGVTTILQSYLVDPNLGLNSTAARNLPPVYTIGKELFSVRLGQILNTYWLAMIGNEPLFLGHPENYDGVTTWSPGSGDALSYDNYVFSKSEANVYVRVQVLRYDKAWMAVLIASTLVLLLTTILDFALNLKIWVPKLLMNTSTLTRGNPNFEVPVGGGALSDEARARLLADVKVRFGDSEGVDDSHDLIIGNCVEYGGRVSKLTKRKLYA</sequence>
<dbReference type="RefSeq" id="XP_060449462.1">
    <property type="nucleotide sequence ID" value="XM_060587370.1"/>
</dbReference>
<proteinExistence type="predicted"/>
<keyword evidence="3" id="KW-1185">Reference proteome</keyword>
<dbReference type="GeneID" id="85472232"/>
<name>A0AAJ0ELF2_9PEZI</name>
<protein>
    <submittedName>
        <fullName evidence="2">Uncharacterized protein</fullName>
    </submittedName>
</protein>
<keyword evidence="1" id="KW-0472">Membrane</keyword>
<dbReference type="Proteomes" id="UP001243989">
    <property type="component" value="Unassembled WGS sequence"/>
</dbReference>
<evidence type="ECO:0000313" key="3">
    <source>
        <dbReference type="Proteomes" id="UP001243989"/>
    </source>
</evidence>
<comment type="caution">
    <text evidence="2">The sequence shown here is derived from an EMBL/GenBank/DDBJ whole genome shotgun (WGS) entry which is preliminary data.</text>
</comment>